<dbReference type="eggNOG" id="COG3664">
    <property type="taxonomic scope" value="Bacteria"/>
</dbReference>
<evidence type="ECO:0000313" key="7">
    <source>
        <dbReference type="Proteomes" id="UP000006640"/>
    </source>
</evidence>
<dbReference type="HOGENOM" id="CLU_049286_0_0_11"/>
<dbReference type="InterPro" id="IPR058789">
    <property type="entry name" value="ApnL_C"/>
</dbReference>
<dbReference type="AlphaFoldDB" id="D6Y1N3"/>
<dbReference type="SUPFAM" id="SSF51445">
    <property type="entry name" value="(Trans)glycosidases"/>
    <property type="match status" value="1"/>
</dbReference>
<keyword evidence="7" id="KW-1185">Reference proteome</keyword>
<evidence type="ECO:0000259" key="4">
    <source>
        <dbReference type="Pfam" id="PF01229"/>
    </source>
</evidence>
<protein>
    <recommendedName>
        <fullName evidence="8">Xylan 1,4-beta-xylosidase</fullName>
    </recommendedName>
</protein>
<accession>D6Y1N3</accession>
<dbReference type="PANTHER" id="PTHR12631">
    <property type="entry name" value="ALPHA-L-IDURONIDASE"/>
    <property type="match status" value="1"/>
</dbReference>
<evidence type="ECO:0000313" key="6">
    <source>
        <dbReference type="EMBL" id="ADG88639.1"/>
    </source>
</evidence>
<dbReference type="GO" id="GO:0004553">
    <property type="term" value="F:hydrolase activity, hydrolyzing O-glycosyl compounds"/>
    <property type="evidence" value="ECO:0007669"/>
    <property type="project" value="TreeGrafter"/>
</dbReference>
<evidence type="ECO:0000256" key="3">
    <source>
        <dbReference type="ARBA" id="ARBA00023295"/>
    </source>
</evidence>
<keyword evidence="3" id="KW-0326">Glycosidase</keyword>
<dbReference type="EMBL" id="CP001874">
    <property type="protein sequence ID" value="ADG88639.1"/>
    <property type="molecule type" value="Genomic_DNA"/>
</dbReference>
<gene>
    <name evidence="6" type="ordered locus">Tbis_1927</name>
</gene>
<dbReference type="InterPro" id="IPR017853">
    <property type="entry name" value="GH"/>
</dbReference>
<comment type="similarity">
    <text evidence="1">Belongs to the glycosyl hydrolase 39 family.</text>
</comment>
<evidence type="ECO:0000259" key="5">
    <source>
        <dbReference type="Pfam" id="PF25839"/>
    </source>
</evidence>
<dbReference type="Proteomes" id="UP000006640">
    <property type="component" value="Chromosome"/>
</dbReference>
<reference evidence="6 7" key="1">
    <citation type="submission" date="2010-01" db="EMBL/GenBank/DDBJ databases">
        <title>The complete genome of Thermobispora bispora DSM 43833.</title>
        <authorList>
            <consortium name="US DOE Joint Genome Institute (JGI-PGF)"/>
            <person name="Lucas S."/>
            <person name="Copeland A."/>
            <person name="Lapidus A."/>
            <person name="Glavina del Rio T."/>
            <person name="Dalin E."/>
            <person name="Tice H."/>
            <person name="Bruce D."/>
            <person name="Goodwin L."/>
            <person name="Pitluck S."/>
            <person name="Kyrpides N."/>
            <person name="Mavromatis K."/>
            <person name="Ivanova N."/>
            <person name="Mikhailova N."/>
            <person name="Chertkov O."/>
            <person name="Brettin T."/>
            <person name="Detter J.C."/>
            <person name="Han C."/>
            <person name="Larimer F."/>
            <person name="Land M."/>
            <person name="Hauser L."/>
            <person name="Markowitz V."/>
            <person name="Cheng J.-F."/>
            <person name="Hugenholtz P."/>
            <person name="Woyke T."/>
            <person name="Wu D."/>
            <person name="Jando M."/>
            <person name="Schneider S."/>
            <person name="Klenk H.-P."/>
            <person name="Eisen J.A."/>
        </authorList>
    </citation>
    <scope>NUCLEOTIDE SEQUENCE [LARGE SCALE GENOMIC DNA]</scope>
    <source>
        <strain evidence="7">ATCC 19993 / DSM 43833 / CBS 139.67 / JCM 10125 / KCTC 9307 / NBRC 14880 / R51</strain>
    </source>
</reference>
<evidence type="ECO:0000256" key="2">
    <source>
        <dbReference type="ARBA" id="ARBA00022801"/>
    </source>
</evidence>
<dbReference type="Pfam" id="PF25839">
    <property type="entry name" value="Apionate_lact_C"/>
    <property type="match status" value="1"/>
</dbReference>
<dbReference type="Gene3D" id="3.20.20.80">
    <property type="entry name" value="Glycosidases"/>
    <property type="match status" value="1"/>
</dbReference>
<evidence type="ECO:0000256" key="1">
    <source>
        <dbReference type="ARBA" id="ARBA00008875"/>
    </source>
</evidence>
<dbReference type="KEGG" id="tbi:Tbis_1927"/>
<keyword evidence="2" id="KW-0378">Hydrolase</keyword>
<proteinExistence type="inferred from homology"/>
<dbReference type="InterPro" id="IPR049166">
    <property type="entry name" value="GH39_cat"/>
</dbReference>
<feature type="domain" description="D-apionate lactonase C-terminal" evidence="5">
    <location>
        <begin position="433"/>
        <end position="472"/>
    </location>
</feature>
<name>D6Y1N3_THEBD</name>
<dbReference type="CAZy" id="GH39">
    <property type="family name" value="Glycoside Hydrolase Family 39"/>
</dbReference>
<organism evidence="6 7">
    <name type="scientific">Thermobispora bispora (strain ATCC 19993 / DSM 43833 / CBS 139.67 / JCM 10125 / KCTC 9307 / NBRC 14880 / R51)</name>
    <dbReference type="NCBI Taxonomy" id="469371"/>
    <lineage>
        <taxon>Bacteria</taxon>
        <taxon>Bacillati</taxon>
        <taxon>Actinomycetota</taxon>
        <taxon>Actinomycetes</taxon>
        <taxon>Streptosporangiales</taxon>
        <taxon>Streptosporangiaceae</taxon>
        <taxon>Thermobispora</taxon>
    </lineage>
</organism>
<dbReference type="InterPro" id="IPR051923">
    <property type="entry name" value="Glycosyl_Hydrolase_39"/>
</dbReference>
<dbReference type="Pfam" id="PF01229">
    <property type="entry name" value="Glyco_hydro_39"/>
    <property type="match status" value="1"/>
</dbReference>
<sequence>MGRRGRRRRRRPRWPIALLAAALTVSSIIALFGVVALRRSAQRPPVAAPGAASVVTPLRVEWAEEPDTWPRWGLTHTQYTAADDFGDRAVSSLAAARVVQNQHIMGFGAGNPEPRPGEYDFSSLDERVRLIAETGGVPVITLCCAPDWMKGGRPGTTDWSLLEIAPRREHFDDFARLAAAVARRYPQVRHFIVWNEFKGFWDQRRGEWDAVAYTELYNRVYDALKEVDPRIRVGGPYMPVDSYAGEPPVPSEVSGPWGTVDGRVLKAIDYWLRHKRGADFIVVDGGSLTAEGELRPDEFGALGKFGAMTRWLRERSGLPVWWAEFYPLPCASLEGGACPALGWPERRRLAVTAAALIELAESGAATVLHWDGYAPRRVREGCPFCLIPNETGEASATLRLLQRFAQWFPHGTEPVPVALTAPDGRPFPPGRAPVRALAQERRMVLVNTTGTAQTVLADGTPVALGPYEVRWLPRAPDR</sequence>
<dbReference type="PANTHER" id="PTHR12631:SF10">
    <property type="entry name" value="BETA-XYLOSIDASE-LIKE PROTEIN-RELATED"/>
    <property type="match status" value="1"/>
</dbReference>
<evidence type="ECO:0008006" key="8">
    <source>
        <dbReference type="Google" id="ProtNLM"/>
    </source>
</evidence>
<feature type="domain" description="Glycosyl hydrolases family 39 N-terminal catalytic" evidence="4">
    <location>
        <begin position="119"/>
        <end position="243"/>
    </location>
</feature>